<dbReference type="AlphaFoldDB" id="A0A9N9MFZ7"/>
<keyword evidence="8" id="KW-0496">Mitochondrion</keyword>
<evidence type="ECO:0000256" key="9">
    <source>
        <dbReference type="ARBA" id="ARBA00023136"/>
    </source>
</evidence>
<name>A0A9N9MFZ7_9CUCU</name>
<sequence length="309" mass="33734">MEFLLGGASGMAACLFTNPLEVLKTRLQLQGELQAKGHHAVHYRNVFHAGYVVAKNDGLLALQKGLVPALWVQLVMNGARLGVYGFADAAGYLRDESGDLVFTKTILISGAGSVLGNYAASPLFLVKTHLQSQAVDAIAVGHQHKHNGTFQALLNIYKANGIKKGLFRGAVATIPRSFVGGSSQLICFDYTKQIITNYGITDNKLLKSFLGSMVGGIGISIMMTPFDLIMTRLYNQPADPSGKGLLYSSYFDCVGKIYKSEGLMAFYKGLGPMYLRLGPHTLLCLMFFDQFRELAYEYAPRKTVKVQNI</sequence>
<comment type="similarity">
    <text evidence="2 11">Belongs to the mitochondrial carrier (TC 2.A.29) family.</text>
</comment>
<dbReference type="InterPro" id="IPR023395">
    <property type="entry name" value="MCP_dom_sf"/>
</dbReference>
<evidence type="ECO:0000256" key="2">
    <source>
        <dbReference type="ARBA" id="ARBA00006375"/>
    </source>
</evidence>
<dbReference type="Pfam" id="PF00153">
    <property type="entry name" value="Mito_carr"/>
    <property type="match status" value="3"/>
</dbReference>
<dbReference type="SUPFAM" id="SSF103506">
    <property type="entry name" value="Mitochondrial carrier"/>
    <property type="match status" value="1"/>
</dbReference>
<keyword evidence="9 10" id="KW-0472">Membrane</keyword>
<evidence type="ECO:0000256" key="4">
    <source>
        <dbReference type="ARBA" id="ARBA00022692"/>
    </source>
</evidence>
<dbReference type="PANTHER" id="PTHR45928:SF1">
    <property type="entry name" value="RE38146P"/>
    <property type="match status" value="1"/>
</dbReference>
<dbReference type="GO" id="GO:0005743">
    <property type="term" value="C:mitochondrial inner membrane"/>
    <property type="evidence" value="ECO:0007669"/>
    <property type="project" value="UniProtKB-SubCell"/>
</dbReference>
<protein>
    <recommendedName>
        <fullName evidence="14">Solute carrier family 25 member 35</fullName>
    </recommendedName>
</protein>
<dbReference type="InterPro" id="IPR018108">
    <property type="entry name" value="MCP_transmembrane"/>
</dbReference>
<keyword evidence="3 11" id="KW-0813">Transport</keyword>
<dbReference type="OrthoDB" id="6703404at2759"/>
<feature type="repeat" description="Solcar" evidence="10">
    <location>
        <begin position="104"/>
        <end position="194"/>
    </location>
</feature>
<dbReference type="PANTHER" id="PTHR45928">
    <property type="entry name" value="RE38146P"/>
    <property type="match status" value="1"/>
</dbReference>
<evidence type="ECO:0008006" key="14">
    <source>
        <dbReference type="Google" id="ProtNLM"/>
    </source>
</evidence>
<dbReference type="Proteomes" id="UP001152799">
    <property type="component" value="Chromosome 1"/>
</dbReference>
<evidence type="ECO:0000256" key="8">
    <source>
        <dbReference type="ARBA" id="ARBA00023128"/>
    </source>
</evidence>
<evidence type="ECO:0000256" key="10">
    <source>
        <dbReference type="PROSITE-ProRule" id="PRU00282"/>
    </source>
</evidence>
<dbReference type="PROSITE" id="PS50920">
    <property type="entry name" value="SOLCAR"/>
    <property type="match status" value="3"/>
</dbReference>
<evidence type="ECO:0000313" key="12">
    <source>
        <dbReference type="EMBL" id="CAG9759496.1"/>
    </source>
</evidence>
<keyword evidence="6" id="KW-0999">Mitochondrion inner membrane</keyword>
<keyword evidence="5" id="KW-0677">Repeat</keyword>
<reference evidence="12" key="1">
    <citation type="submission" date="2022-01" db="EMBL/GenBank/DDBJ databases">
        <authorList>
            <person name="King R."/>
        </authorList>
    </citation>
    <scope>NUCLEOTIDE SEQUENCE</scope>
</reference>
<evidence type="ECO:0000256" key="7">
    <source>
        <dbReference type="ARBA" id="ARBA00022989"/>
    </source>
</evidence>
<evidence type="ECO:0000313" key="13">
    <source>
        <dbReference type="Proteomes" id="UP001152799"/>
    </source>
</evidence>
<evidence type="ECO:0000256" key="11">
    <source>
        <dbReference type="RuleBase" id="RU000488"/>
    </source>
</evidence>
<evidence type="ECO:0000256" key="6">
    <source>
        <dbReference type="ARBA" id="ARBA00022792"/>
    </source>
</evidence>
<keyword evidence="13" id="KW-1185">Reference proteome</keyword>
<gene>
    <name evidence="12" type="ORF">CEUTPL_LOCUS245</name>
</gene>
<dbReference type="EMBL" id="OU892277">
    <property type="protein sequence ID" value="CAG9759496.1"/>
    <property type="molecule type" value="Genomic_DNA"/>
</dbReference>
<keyword evidence="4 10" id="KW-0812">Transmembrane</keyword>
<proteinExistence type="inferred from homology"/>
<dbReference type="Gene3D" id="1.50.40.10">
    <property type="entry name" value="Mitochondrial carrier domain"/>
    <property type="match status" value="1"/>
</dbReference>
<dbReference type="InterPro" id="IPR051508">
    <property type="entry name" value="Mito_Carrier_Antiporter"/>
</dbReference>
<comment type="subcellular location">
    <subcellularLocation>
        <location evidence="1">Mitochondrion inner membrane</location>
        <topology evidence="1">Multi-pass membrane protein</topology>
    </subcellularLocation>
</comment>
<feature type="repeat" description="Solcar" evidence="10">
    <location>
        <begin position="203"/>
        <end position="294"/>
    </location>
</feature>
<feature type="repeat" description="Solcar" evidence="10">
    <location>
        <begin position="1"/>
        <end position="90"/>
    </location>
</feature>
<keyword evidence="7" id="KW-1133">Transmembrane helix</keyword>
<organism evidence="12 13">
    <name type="scientific">Ceutorhynchus assimilis</name>
    <name type="common">cabbage seed weevil</name>
    <dbReference type="NCBI Taxonomy" id="467358"/>
    <lineage>
        <taxon>Eukaryota</taxon>
        <taxon>Metazoa</taxon>
        <taxon>Ecdysozoa</taxon>
        <taxon>Arthropoda</taxon>
        <taxon>Hexapoda</taxon>
        <taxon>Insecta</taxon>
        <taxon>Pterygota</taxon>
        <taxon>Neoptera</taxon>
        <taxon>Endopterygota</taxon>
        <taxon>Coleoptera</taxon>
        <taxon>Polyphaga</taxon>
        <taxon>Cucujiformia</taxon>
        <taxon>Curculionidae</taxon>
        <taxon>Ceutorhynchinae</taxon>
        <taxon>Ceutorhynchus</taxon>
    </lineage>
</organism>
<evidence type="ECO:0000256" key="1">
    <source>
        <dbReference type="ARBA" id="ARBA00004448"/>
    </source>
</evidence>
<accession>A0A9N9MFZ7</accession>
<evidence type="ECO:0000256" key="5">
    <source>
        <dbReference type="ARBA" id="ARBA00022737"/>
    </source>
</evidence>
<evidence type="ECO:0000256" key="3">
    <source>
        <dbReference type="ARBA" id="ARBA00022448"/>
    </source>
</evidence>